<organism evidence="2 3">
    <name type="scientific">Erythrobacter neustonensis</name>
    <dbReference type="NCBI Taxonomy" id="1112"/>
    <lineage>
        <taxon>Bacteria</taxon>
        <taxon>Pseudomonadati</taxon>
        <taxon>Pseudomonadota</taxon>
        <taxon>Alphaproteobacteria</taxon>
        <taxon>Sphingomonadales</taxon>
        <taxon>Erythrobacteraceae</taxon>
        <taxon>Erythrobacter/Porphyrobacter group</taxon>
        <taxon>Erythrobacter</taxon>
    </lineage>
</organism>
<dbReference type="Pfam" id="PF03167">
    <property type="entry name" value="UDG"/>
    <property type="match status" value="1"/>
</dbReference>
<evidence type="ECO:0000313" key="3">
    <source>
        <dbReference type="Proteomes" id="UP000078263"/>
    </source>
</evidence>
<proteinExistence type="predicted"/>
<keyword evidence="3" id="KW-1185">Reference proteome</keyword>
<reference evidence="2 3" key="1">
    <citation type="submission" date="2016-05" db="EMBL/GenBank/DDBJ databases">
        <title>Compelete Genome Sequence of Bacteriochlorophyll-Synthesizing Bacterium Porphyrobacter neustonensis DSM 9434.</title>
        <authorList>
            <person name="Shi X.-L."/>
            <person name="Wu Y.-H."/>
            <person name="Cheng H."/>
            <person name="Xu L."/>
            <person name="Zhang X.-Q."/>
            <person name="Wang C.-S."/>
            <person name="Xu X.-W."/>
        </authorList>
    </citation>
    <scope>NUCLEOTIDE SEQUENCE [LARGE SCALE GENOMIC DNA]</scope>
    <source>
        <strain evidence="2 3">DSM 9434</strain>
    </source>
</reference>
<dbReference type="STRING" id="1112.A9D12_10400"/>
<dbReference type="AlphaFoldDB" id="A0A192D5X4"/>
<dbReference type="PANTHER" id="PTHR42160">
    <property type="entry name" value="URACIL-DNA GLYCOSYLASE SUPERFAMILY PROTEIN"/>
    <property type="match status" value="1"/>
</dbReference>
<dbReference type="InterPro" id="IPR047124">
    <property type="entry name" value="HI_0220.2"/>
</dbReference>
<dbReference type="EMBL" id="CP016033">
    <property type="protein sequence ID" value="ANK13282.1"/>
    <property type="molecule type" value="Genomic_DNA"/>
</dbReference>
<name>A0A192D5X4_9SPHN</name>
<sequence>MKKTERGGDYIDDLRRRIAACTLCAAHLPLGPRPIVRFSPTARVLLVGQAPGTKVHASGAAWDDDSGDRLREWLGLDKATFYDDDKIAQMPMGFCYPGRAGGGDAPPRRECAPRWHDAVLDILPDDRLTLLIGVHAQARYLPHLKRMGLAERVARFGEDLPFVALPHPSWRARMFVAKHPWFADEVLPTLREMIAARVR</sequence>
<dbReference type="PANTHER" id="PTHR42160:SF1">
    <property type="entry name" value="URACIL-DNA GLYCOSYLASE SUPERFAMILY PROTEIN"/>
    <property type="match status" value="1"/>
</dbReference>
<gene>
    <name evidence="2" type="ORF">A9D12_10400</name>
</gene>
<feature type="domain" description="Uracil-DNA glycosylase-like" evidence="1">
    <location>
        <begin position="35"/>
        <end position="191"/>
    </location>
</feature>
<dbReference type="Gene3D" id="3.40.470.10">
    <property type="entry name" value="Uracil-DNA glycosylase-like domain"/>
    <property type="match status" value="1"/>
</dbReference>
<dbReference type="SMART" id="SM00986">
    <property type="entry name" value="UDG"/>
    <property type="match status" value="1"/>
</dbReference>
<dbReference type="RefSeq" id="WP_068351565.1">
    <property type="nucleotide sequence ID" value="NZ_CP016033.1"/>
</dbReference>
<dbReference type="Proteomes" id="UP000078263">
    <property type="component" value="Chromosome"/>
</dbReference>
<evidence type="ECO:0000259" key="1">
    <source>
        <dbReference type="SMART" id="SM00986"/>
    </source>
</evidence>
<evidence type="ECO:0000313" key="2">
    <source>
        <dbReference type="EMBL" id="ANK13282.1"/>
    </source>
</evidence>
<dbReference type="InterPro" id="IPR005122">
    <property type="entry name" value="Uracil-DNA_glycosylase-like"/>
</dbReference>
<dbReference type="SUPFAM" id="SSF52141">
    <property type="entry name" value="Uracil-DNA glycosylase-like"/>
    <property type="match status" value="1"/>
</dbReference>
<protein>
    <submittedName>
        <fullName evidence="2">IclR family transcriptional regulator</fullName>
    </submittedName>
</protein>
<dbReference type="KEGG" id="pns:A9D12_10400"/>
<dbReference type="CDD" id="cd10033">
    <property type="entry name" value="UDG_like"/>
    <property type="match status" value="1"/>
</dbReference>
<dbReference type="InterPro" id="IPR036895">
    <property type="entry name" value="Uracil-DNA_glycosylase-like_sf"/>
</dbReference>
<accession>A0A192D5X4</accession>
<dbReference type="SMART" id="SM00987">
    <property type="entry name" value="UreE_C"/>
    <property type="match status" value="1"/>
</dbReference>